<keyword evidence="2" id="KW-0805">Transcription regulation</keyword>
<evidence type="ECO:0000259" key="5">
    <source>
        <dbReference type="PROSITE" id="PS50931"/>
    </source>
</evidence>
<protein>
    <submittedName>
        <fullName evidence="6">Glycine cleavage system transcriptional activator</fullName>
    </submittedName>
</protein>
<dbReference type="NCBIfam" id="NF008352">
    <property type="entry name" value="PRK11139.1"/>
    <property type="match status" value="1"/>
</dbReference>
<evidence type="ECO:0000256" key="2">
    <source>
        <dbReference type="ARBA" id="ARBA00023015"/>
    </source>
</evidence>
<dbReference type="InterPro" id="IPR036388">
    <property type="entry name" value="WH-like_DNA-bd_sf"/>
</dbReference>
<organism evidence="6 7">
    <name type="scientific">Ralstonia flaminis</name>
    <dbReference type="NCBI Taxonomy" id="3058597"/>
    <lineage>
        <taxon>Bacteria</taxon>
        <taxon>Pseudomonadati</taxon>
        <taxon>Pseudomonadota</taxon>
        <taxon>Betaproteobacteria</taxon>
        <taxon>Burkholderiales</taxon>
        <taxon>Burkholderiaceae</taxon>
        <taxon>Ralstonia</taxon>
    </lineage>
</organism>
<dbReference type="InterPro" id="IPR036390">
    <property type="entry name" value="WH_DNA-bd_sf"/>
</dbReference>
<dbReference type="Gene3D" id="3.40.190.10">
    <property type="entry name" value="Periplasmic binding protein-like II"/>
    <property type="match status" value="2"/>
</dbReference>
<feature type="domain" description="HTH lysR-type" evidence="5">
    <location>
        <begin position="17"/>
        <end position="74"/>
    </location>
</feature>
<dbReference type="Pfam" id="PF00126">
    <property type="entry name" value="HTH_1"/>
    <property type="match status" value="1"/>
</dbReference>
<dbReference type="InterPro" id="IPR058163">
    <property type="entry name" value="LysR-type_TF_proteobact-type"/>
</dbReference>
<keyword evidence="4" id="KW-0804">Transcription</keyword>
<dbReference type="RefSeq" id="WP_316680699.1">
    <property type="nucleotide sequence ID" value="NZ_CATZLL010000004.1"/>
</dbReference>
<accession>A0ABM9K3Y7</accession>
<evidence type="ECO:0000313" key="7">
    <source>
        <dbReference type="Proteomes" id="UP001189757"/>
    </source>
</evidence>
<dbReference type="SUPFAM" id="SSF53850">
    <property type="entry name" value="Periplasmic binding protein-like II"/>
    <property type="match status" value="1"/>
</dbReference>
<dbReference type="InterPro" id="IPR000847">
    <property type="entry name" value="LysR_HTH_N"/>
</dbReference>
<keyword evidence="3" id="KW-0238">DNA-binding</keyword>
<name>A0ABM9K3Y7_9RALS</name>
<sequence length="303" mass="33078">MASINLGYRANTMRRLPPLGALRAFEAAARHLSFTRAAAELCVTQAAISHQVRQLEDWLGLKLFARRGHALTLTVEGGSYLSELTHLFDGLAEATARLSGRSEDTLRITALPSFASRWLLPRLGGFRAQHPEIELKLTTSTTLWAHTDDSFDIGIRSGLGRWPGLKADLIAREYLSPVCSPALREPLEAPTDLRHATLLHDEPKGAWRAWFEHAGAAPPRRTSGVVFNDAGMVLQAAVEGQGVALGRLLLAADDLAAGRLVQPFDVSMPNDFSYWLVYPRASAGRPEVAAFRAWLLAEARGNA</sequence>
<dbReference type="EMBL" id="CATZLL010000004">
    <property type="protein sequence ID" value="CAJ0812316.1"/>
    <property type="molecule type" value="Genomic_DNA"/>
</dbReference>
<comment type="caution">
    <text evidence="6">The sequence shown here is derived from an EMBL/GenBank/DDBJ whole genome shotgun (WGS) entry which is preliminary data.</text>
</comment>
<dbReference type="PANTHER" id="PTHR30537:SF26">
    <property type="entry name" value="GLYCINE CLEAVAGE SYSTEM TRANSCRIPTIONAL ACTIVATOR"/>
    <property type="match status" value="1"/>
</dbReference>
<evidence type="ECO:0000313" key="6">
    <source>
        <dbReference type="EMBL" id="CAJ0812316.1"/>
    </source>
</evidence>
<dbReference type="Gene3D" id="1.10.10.10">
    <property type="entry name" value="Winged helix-like DNA-binding domain superfamily/Winged helix DNA-binding domain"/>
    <property type="match status" value="1"/>
</dbReference>
<dbReference type="PANTHER" id="PTHR30537">
    <property type="entry name" value="HTH-TYPE TRANSCRIPTIONAL REGULATOR"/>
    <property type="match status" value="1"/>
</dbReference>
<dbReference type="InterPro" id="IPR005119">
    <property type="entry name" value="LysR_subst-bd"/>
</dbReference>
<dbReference type="Proteomes" id="UP001189757">
    <property type="component" value="Unassembled WGS sequence"/>
</dbReference>
<evidence type="ECO:0000256" key="1">
    <source>
        <dbReference type="ARBA" id="ARBA00009437"/>
    </source>
</evidence>
<dbReference type="Pfam" id="PF03466">
    <property type="entry name" value="LysR_substrate"/>
    <property type="match status" value="1"/>
</dbReference>
<dbReference type="PROSITE" id="PS50931">
    <property type="entry name" value="HTH_LYSR"/>
    <property type="match status" value="1"/>
</dbReference>
<dbReference type="SUPFAM" id="SSF46785">
    <property type="entry name" value="Winged helix' DNA-binding domain"/>
    <property type="match status" value="1"/>
</dbReference>
<gene>
    <name evidence="6" type="primary">gcvA_6</name>
    <name evidence="6" type="ORF">LMG18101_01526</name>
</gene>
<reference evidence="6 7" key="1">
    <citation type="submission" date="2023-07" db="EMBL/GenBank/DDBJ databases">
        <authorList>
            <person name="Peeters C."/>
        </authorList>
    </citation>
    <scope>NUCLEOTIDE SEQUENCE [LARGE SCALE GENOMIC DNA]</scope>
    <source>
        <strain evidence="6 7">LMG 18101</strain>
    </source>
</reference>
<proteinExistence type="inferred from homology"/>
<comment type="similarity">
    <text evidence="1">Belongs to the LysR transcriptional regulatory family.</text>
</comment>
<dbReference type="PRINTS" id="PR00039">
    <property type="entry name" value="HTHLYSR"/>
</dbReference>
<evidence type="ECO:0000256" key="3">
    <source>
        <dbReference type="ARBA" id="ARBA00023125"/>
    </source>
</evidence>
<evidence type="ECO:0000256" key="4">
    <source>
        <dbReference type="ARBA" id="ARBA00023163"/>
    </source>
</evidence>
<dbReference type="CDD" id="cd08432">
    <property type="entry name" value="PBP2_GcdR_TrpI_HvrB_AmpR_like"/>
    <property type="match status" value="1"/>
</dbReference>
<keyword evidence="7" id="KW-1185">Reference proteome</keyword>